<dbReference type="AlphaFoldDB" id="A0A1N6RMG3"/>
<dbReference type="Proteomes" id="UP000186895">
    <property type="component" value="Unassembled WGS sequence"/>
</dbReference>
<dbReference type="SUPFAM" id="SSF46689">
    <property type="entry name" value="Homeodomain-like"/>
    <property type="match status" value="1"/>
</dbReference>
<evidence type="ECO:0000313" key="3">
    <source>
        <dbReference type="Proteomes" id="UP000186895"/>
    </source>
</evidence>
<dbReference type="InterPro" id="IPR052411">
    <property type="entry name" value="c-mor_Regulatory_Protein"/>
</dbReference>
<dbReference type="InterPro" id="IPR009057">
    <property type="entry name" value="Homeodomain-like_sf"/>
</dbReference>
<feature type="domain" description="Mor transcription activator" evidence="1">
    <location>
        <begin position="11"/>
        <end position="107"/>
    </location>
</feature>
<name>A0A1N6RMG3_9GAMM</name>
<reference evidence="2 3" key="1">
    <citation type="submission" date="2017-01" db="EMBL/GenBank/DDBJ databases">
        <authorList>
            <person name="Mah S.A."/>
            <person name="Swanson W.J."/>
            <person name="Moy G.W."/>
            <person name="Vacquier V.D."/>
        </authorList>
    </citation>
    <scope>NUCLEOTIDE SEQUENCE [LARGE SCALE GENOMIC DNA]</scope>
    <source>
        <strain evidence="2 3">DSM 7027</strain>
    </source>
</reference>
<evidence type="ECO:0000313" key="2">
    <source>
        <dbReference type="EMBL" id="SIQ30064.1"/>
    </source>
</evidence>
<protein>
    <submittedName>
        <fullName evidence="2">Transcriptional regulator, Middle operon regulator (Mor) family</fullName>
    </submittedName>
</protein>
<evidence type="ECO:0000259" key="1">
    <source>
        <dbReference type="Pfam" id="PF08765"/>
    </source>
</evidence>
<proteinExistence type="predicted"/>
<dbReference type="STRING" id="49186.SAMN05421647_103420"/>
<keyword evidence="3" id="KW-1185">Reference proteome</keyword>
<dbReference type="PANTHER" id="PTHR37812:SF1">
    <property type="entry name" value="MU-LIKE PROPHAGE FLUMU PROTEIN C"/>
    <property type="match status" value="1"/>
</dbReference>
<dbReference type="EMBL" id="FTMN01000003">
    <property type="protein sequence ID" value="SIQ30064.1"/>
    <property type="molecule type" value="Genomic_DNA"/>
</dbReference>
<dbReference type="RefSeq" id="WP_217695115.1">
    <property type="nucleotide sequence ID" value="NZ_FTMN01000003.1"/>
</dbReference>
<accession>A0A1N6RMG3</accession>
<dbReference type="PANTHER" id="PTHR37812">
    <property type="entry name" value="MU-LIKE PROPHAGE FLUMU PROTEIN C"/>
    <property type="match status" value="1"/>
</dbReference>
<gene>
    <name evidence="2" type="ORF">SAMN05421647_103420</name>
</gene>
<sequence length="116" mass="13284">MSRDGSVMEGRRHELLEDVHAQTATVMQELGIDEAVADQVGCALADHLAQNWGGQNFTIPMDHHYRVSKRDQEIYAEFDGRNHHVLARKFNMSVRGIYKVIKRIRAKGDPDQHTLF</sequence>
<dbReference type="InterPro" id="IPR014875">
    <property type="entry name" value="Mor_transcription_activator"/>
</dbReference>
<organism evidence="2 3">
    <name type="scientific">Marinobacterium stanieri</name>
    <dbReference type="NCBI Taxonomy" id="49186"/>
    <lineage>
        <taxon>Bacteria</taxon>
        <taxon>Pseudomonadati</taxon>
        <taxon>Pseudomonadota</taxon>
        <taxon>Gammaproteobacteria</taxon>
        <taxon>Oceanospirillales</taxon>
        <taxon>Oceanospirillaceae</taxon>
        <taxon>Marinobacterium</taxon>
    </lineage>
</organism>
<dbReference type="Gene3D" id="1.10.10.60">
    <property type="entry name" value="Homeodomain-like"/>
    <property type="match status" value="1"/>
</dbReference>
<dbReference type="Pfam" id="PF08765">
    <property type="entry name" value="Mor"/>
    <property type="match status" value="1"/>
</dbReference>